<reference evidence="7" key="2">
    <citation type="journal article" date="2012" name="PLoS ONE">
        <title>A Deeply Branching Thermophilic Bacterium with an Ancient Acetyl-CoA Pathway Dominates a Subsurface Ecosystem.</title>
        <authorList>
            <person name="Takami H."/>
            <person name="Noguchi H."/>
            <person name="Takaki Y."/>
            <person name="Uchiyama I."/>
            <person name="Toyoda A."/>
            <person name="Nishi S."/>
            <person name="Chee G.-J."/>
            <person name="Arai W."/>
            <person name="Nunoura T."/>
            <person name="Itoh T."/>
            <person name="Hattori M."/>
            <person name="Takai K."/>
        </authorList>
    </citation>
    <scope>NUCLEOTIDE SEQUENCE</scope>
</reference>
<dbReference type="EC" id="2.3.1.39" evidence="2"/>
<evidence type="ECO:0000259" key="6">
    <source>
        <dbReference type="SMART" id="SM00827"/>
    </source>
</evidence>
<keyword evidence="4" id="KW-0012">Acyltransferase</keyword>
<comment type="similarity">
    <text evidence="1">Belongs to the FabD family.</text>
</comment>
<dbReference type="SMART" id="SM00827">
    <property type="entry name" value="PKS_AT"/>
    <property type="match status" value="1"/>
</dbReference>
<organism evidence="7">
    <name type="scientific">uncultured prokaryote</name>
    <dbReference type="NCBI Taxonomy" id="198431"/>
    <lineage>
        <taxon>unclassified sequences</taxon>
        <taxon>environmental samples</taxon>
    </lineage>
</organism>
<dbReference type="InterPro" id="IPR016036">
    <property type="entry name" value="Malonyl_transacylase_ACP-bd"/>
</dbReference>
<keyword evidence="3" id="KW-0808">Transferase</keyword>
<comment type="catalytic activity">
    <reaction evidence="5">
        <text>holo-[ACP] + malonyl-CoA = malonyl-[ACP] + CoA</text>
        <dbReference type="Rhea" id="RHEA:41792"/>
        <dbReference type="Rhea" id="RHEA-COMP:9623"/>
        <dbReference type="Rhea" id="RHEA-COMP:9685"/>
        <dbReference type="ChEBI" id="CHEBI:57287"/>
        <dbReference type="ChEBI" id="CHEBI:57384"/>
        <dbReference type="ChEBI" id="CHEBI:64479"/>
        <dbReference type="ChEBI" id="CHEBI:78449"/>
        <dbReference type="EC" id="2.3.1.39"/>
    </reaction>
</comment>
<evidence type="ECO:0000256" key="2">
    <source>
        <dbReference type="ARBA" id="ARBA00013258"/>
    </source>
</evidence>
<dbReference type="Gene3D" id="3.40.366.10">
    <property type="entry name" value="Malonyl-Coenzyme A Acyl Carrier Protein, domain 2"/>
    <property type="match status" value="1"/>
</dbReference>
<dbReference type="InterPro" id="IPR014043">
    <property type="entry name" value="Acyl_transferase_dom"/>
</dbReference>
<gene>
    <name evidence="7" type="ORF">HGMM_F42G09C05</name>
</gene>
<dbReference type="AlphaFoldDB" id="H5SKU3"/>
<name>H5SKU3_9ZZZZ</name>
<dbReference type="GO" id="GO:0006633">
    <property type="term" value="P:fatty acid biosynthetic process"/>
    <property type="evidence" value="ECO:0007669"/>
    <property type="project" value="TreeGrafter"/>
</dbReference>
<dbReference type="SUPFAM" id="SSF55048">
    <property type="entry name" value="Probable ACP-binding domain of malonyl-CoA ACP transacylase"/>
    <property type="match status" value="1"/>
</dbReference>
<feature type="domain" description="Malonyl-CoA:ACP transacylase (MAT)" evidence="6">
    <location>
        <begin position="7"/>
        <end position="302"/>
    </location>
</feature>
<reference evidence="7" key="1">
    <citation type="journal article" date="2005" name="Environ. Microbiol.">
        <title>Genetic and functional properties of uncultivated thermophilic crenarchaeotes from a subsurface gold mine as revealed by analysis of genome fragments.</title>
        <authorList>
            <person name="Nunoura T."/>
            <person name="Hirayama H."/>
            <person name="Takami H."/>
            <person name="Oida H."/>
            <person name="Nishi S."/>
            <person name="Shimamura S."/>
            <person name="Suzuki Y."/>
            <person name="Inagaki F."/>
            <person name="Takai K."/>
            <person name="Nealson K.H."/>
            <person name="Horikoshi K."/>
        </authorList>
    </citation>
    <scope>NUCLEOTIDE SEQUENCE</scope>
</reference>
<evidence type="ECO:0000256" key="5">
    <source>
        <dbReference type="ARBA" id="ARBA00048462"/>
    </source>
</evidence>
<dbReference type="Pfam" id="PF00698">
    <property type="entry name" value="Acyl_transf_1"/>
    <property type="match status" value="1"/>
</dbReference>
<dbReference type="GO" id="GO:0004314">
    <property type="term" value="F:[acyl-carrier-protein] S-malonyltransferase activity"/>
    <property type="evidence" value="ECO:0007669"/>
    <property type="project" value="UniProtKB-EC"/>
</dbReference>
<dbReference type="InterPro" id="IPR004410">
    <property type="entry name" value="Malonyl_CoA-ACP_transAc_FabD"/>
</dbReference>
<evidence type="ECO:0000313" key="7">
    <source>
        <dbReference type="EMBL" id="BAL56779.1"/>
    </source>
</evidence>
<dbReference type="Gene3D" id="3.30.70.250">
    <property type="entry name" value="Malonyl-CoA ACP transacylase, ACP-binding"/>
    <property type="match status" value="1"/>
</dbReference>
<dbReference type="PIRSF" id="PIRSF000446">
    <property type="entry name" value="Mct"/>
    <property type="match status" value="1"/>
</dbReference>
<dbReference type="InterPro" id="IPR016035">
    <property type="entry name" value="Acyl_Trfase/lysoPLipase"/>
</dbReference>
<evidence type="ECO:0000256" key="3">
    <source>
        <dbReference type="ARBA" id="ARBA00022679"/>
    </source>
</evidence>
<accession>H5SKU3</accession>
<evidence type="ECO:0000256" key="4">
    <source>
        <dbReference type="ARBA" id="ARBA00023315"/>
    </source>
</evidence>
<dbReference type="FunFam" id="3.30.70.250:FF:000001">
    <property type="entry name" value="Malonyl CoA-acyl carrier protein transacylase"/>
    <property type="match status" value="1"/>
</dbReference>
<dbReference type="InterPro" id="IPR050858">
    <property type="entry name" value="Mal-CoA-ACP_Trans/PKS_FabD"/>
</dbReference>
<dbReference type="InterPro" id="IPR001227">
    <property type="entry name" value="Ac_transferase_dom_sf"/>
</dbReference>
<dbReference type="EMBL" id="AP011758">
    <property type="protein sequence ID" value="BAL56779.1"/>
    <property type="molecule type" value="Genomic_DNA"/>
</dbReference>
<proteinExistence type="inferred from homology"/>
<dbReference type="PANTHER" id="PTHR42681">
    <property type="entry name" value="MALONYL-COA-ACYL CARRIER PROTEIN TRANSACYLASE, MITOCHONDRIAL"/>
    <property type="match status" value="1"/>
</dbReference>
<dbReference type="NCBIfam" id="TIGR00128">
    <property type="entry name" value="fabD"/>
    <property type="match status" value="1"/>
</dbReference>
<evidence type="ECO:0000256" key="1">
    <source>
        <dbReference type="ARBA" id="ARBA00008217"/>
    </source>
</evidence>
<dbReference type="InterPro" id="IPR024925">
    <property type="entry name" value="Malonyl_CoA-ACP_transAc"/>
</dbReference>
<protein>
    <recommendedName>
        <fullName evidence="2">[acyl-carrier-protein] S-malonyltransferase</fullName>
        <ecNumber evidence="2">2.3.1.39</ecNumber>
    </recommendedName>
</protein>
<dbReference type="PANTHER" id="PTHR42681:SF1">
    <property type="entry name" value="MALONYL-COA-ACYL CARRIER PROTEIN TRANSACYLASE, MITOCHONDRIAL"/>
    <property type="match status" value="1"/>
</dbReference>
<sequence length="312" mass="32799">MGKVALLFPGQGSQVVGMGADLYERYPEAREVFSQADAALGERLSELCFSGPEEALRLTRNTQPAILTVSLAIFAVVAKRGFGFDGVAGHSLGEYSAVGAAGGAGVAELARVVRQRGELMQQAVPVGQGAMSAVLGASRELVEEACRKASQDGSVVVPANFNAPEQTVIAGHAEAVARAEAWLAEKGVKKLVRLPVSAPFHSPLMAPAREGLRPALEALRLADLAVPLYNNVDAQPVQKAEEVRDGLVRQVDAPVRWVELISRMVADGFDTFYEVGPGNVLCGLVRRIAPGVKAVAVGKAEHIESLFSGGKP</sequence>
<dbReference type="SUPFAM" id="SSF52151">
    <property type="entry name" value="FabD/lysophospholipase-like"/>
    <property type="match status" value="1"/>
</dbReference>